<feature type="domain" description="E3 ubiquitin-protein ligase ARIH1-like UBA-like" evidence="1">
    <location>
        <begin position="39"/>
        <end position="78"/>
    </location>
</feature>
<evidence type="ECO:0000313" key="3">
    <source>
        <dbReference type="Proteomes" id="UP000780801"/>
    </source>
</evidence>
<gene>
    <name evidence="2" type="ORF">BGW38_009717</name>
</gene>
<dbReference type="AlphaFoldDB" id="A0A9P6K363"/>
<accession>A0A9P6K363</accession>
<keyword evidence="3" id="KW-1185">Reference proteome</keyword>
<dbReference type="Pfam" id="PF21235">
    <property type="entry name" value="UBA_ARI1"/>
    <property type="match status" value="1"/>
</dbReference>
<organism evidence="2 3">
    <name type="scientific">Lunasporangiospora selenospora</name>
    <dbReference type="NCBI Taxonomy" id="979761"/>
    <lineage>
        <taxon>Eukaryota</taxon>
        <taxon>Fungi</taxon>
        <taxon>Fungi incertae sedis</taxon>
        <taxon>Mucoromycota</taxon>
        <taxon>Mortierellomycotina</taxon>
        <taxon>Mortierellomycetes</taxon>
        <taxon>Mortierellales</taxon>
        <taxon>Mortierellaceae</taxon>
        <taxon>Lunasporangiospora</taxon>
    </lineage>
</organism>
<dbReference type="InterPro" id="IPR048962">
    <property type="entry name" value="ARIH1-like_UBL"/>
</dbReference>
<proteinExistence type="predicted"/>
<protein>
    <recommendedName>
        <fullName evidence="1">E3 ubiquitin-protein ligase ARIH1-like UBA-like domain-containing protein</fullName>
    </recommendedName>
</protein>
<dbReference type="OrthoDB" id="10009520at2759"/>
<feature type="non-terminal residue" evidence="2">
    <location>
        <position position="1"/>
    </location>
</feature>
<feature type="non-terminal residue" evidence="2">
    <location>
        <position position="119"/>
    </location>
</feature>
<evidence type="ECO:0000313" key="2">
    <source>
        <dbReference type="EMBL" id="KAF9544703.1"/>
    </source>
</evidence>
<reference evidence="2" key="1">
    <citation type="journal article" date="2020" name="Fungal Divers.">
        <title>Resolving the Mortierellaceae phylogeny through synthesis of multi-gene phylogenetics and phylogenomics.</title>
        <authorList>
            <person name="Vandepol N."/>
            <person name="Liber J."/>
            <person name="Desiro A."/>
            <person name="Na H."/>
            <person name="Kennedy M."/>
            <person name="Barry K."/>
            <person name="Grigoriev I.V."/>
            <person name="Miller A.N."/>
            <person name="O'Donnell K."/>
            <person name="Stajich J.E."/>
            <person name="Bonito G."/>
        </authorList>
    </citation>
    <scope>NUCLEOTIDE SEQUENCE</scope>
    <source>
        <strain evidence="2">KOD1015</strain>
    </source>
</reference>
<dbReference type="EMBL" id="JAABOA010007308">
    <property type="protein sequence ID" value="KAF9544703.1"/>
    <property type="molecule type" value="Genomic_DNA"/>
</dbReference>
<sequence length="119" mass="13207">MEYEQGEDIGFTDMVTEKQRKKAYEVDFTVLSVPEIVAAQTNASNHVAGILGVSQDQAAALLRCNKWNKERLVERYMDSPQEILDQAGVVLDDVQAPVVKRPRGFVCMICFDDSSLGPA</sequence>
<evidence type="ECO:0000259" key="1">
    <source>
        <dbReference type="Pfam" id="PF21235"/>
    </source>
</evidence>
<dbReference type="Proteomes" id="UP000780801">
    <property type="component" value="Unassembled WGS sequence"/>
</dbReference>
<name>A0A9P6K363_9FUNG</name>
<comment type="caution">
    <text evidence="2">The sequence shown here is derived from an EMBL/GenBank/DDBJ whole genome shotgun (WGS) entry which is preliminary data.</text>
</comment>